<protein>
    <submittedName>
        <fullName evidence="3">Uncharacterized protein LOC108950622</fullName>
    </submittedName>
</protein>
<evidence type="ECO:0000313" key="3">
    <source>
        <dbReference type="EMBL" id="CAB3263317.1"/>
    </source>
</evidence>
<dbReference type="EMBL" id="LR787455">
    <property type="protein sequence ID" value="CAB3263317.1"/>
    <property type="molecule type" value="mRNA"/>
</dbReference>
<keyword evidence="2" id="KW-0472">Membrane</keyword>
<feature type="transmembrane region" description="Helical" evidence="2">
    <location>
        <begin position="20"/>
        <end position="47"/>
    </location>
</feature>
<gene>
    <name evidence="3" type="primary">LOC108950622-002</name>
</gene>
<feature type="region of interest" description="Disordered" evidence="1">
    <location>
        <begin position="122"/>
        <end position="166"/>
    </location>
</feature>
<keyword evidence="2" id="KW-1133">Transmembrane helix</keyword>
<proteinExistence type="evidence at transcript level"/>
<reference evidence="3" key="1">
    <citation type="submission" date="2020-04" db="EMBL/GenBank/DDBJ databases">
        <authorList>
            <person name="Neveu A P."/>
        </authorList>
    </citation>
    <scope>NUCLEOTIDE SEQUENCE</scope>
    <source>
        <tissue evidence="3">Whole embryo</tissue>
    </source>
</reference>
<accession>A0A6F9DIN6</accession>
<keyword evidence="2" id="KW-0812">Transmembrane</keyword>
<name>A0A6F9DIN6_9ASCI</name>
<sequence length="166" mass="18118">MTMAIAQELTFYHKHLSSSGVVIACVICTLVLVQLAVTSSSALLCYLSLTSHDDRWFTDRGTQYDATATPSVNNSNAKLSVPSGQPAFLFYAPSNDANKYTSAFRDVMKGVDKRNVSKSHATIDEDYDEETDGRKTADFSDGTTVDQLDNDTTKAPDNYLTTPANI</sequence>
<evidence type="ECO:0000256" key="1">
    <source>
        <dbReference type="SAM" id="MobiDB-lite"/>
    </source>
</evidence>
<feature type="compositionally biased region" description="Polar residues" evidence="1">
    <location>
        <begin position="153"/>
        <end position="166"/>
    </location>
</feature>
<dbReference type="AlphaFoldDB" id="A0A6F9DIN6"/>
<organism evidence="3">
    <name type="scientific">Phallusia mammillata</name>
    <dbReference type="NCBI Taxonomy" id="59560"/>
    <lineage>
        <taxon>Eukaryota</taxon>
        <taxon>Metazoa</taxon>
        <taxon>Chordata</taxon>
        <taxon>Tunicata</taxon>
        <taxon>Ascidiacea</taxon>
        <taxon>Phlebobranchia</taxon>
        <taxon>Ascidiidae</taxon>
        <taxon>Phallusia</taxon>
    </lineage>
</organism>
<evidence type="ECO:0000256" key="2">
    <source>
        <dbReference type="SAM" id="Phobius"/>
    </source>
</evidence>